<gene>
    <name evidence="2" type="ORF">GCM10009654_35640</name>
</gene>
<sequence length="376" mass="39379">MNNDAPTFPHPLGELTGETGARVYSLARLREHGVPAGRVAARCRPGGPWQQLLPGVYLLHAGLPTSEERLRAVLLYAGRAEPAPVPAQPSPSGADGADGTAGQAGTAGVGAAASAGGPVMITGLAALALHGFSATPPLSSLHRIDVLVPRTRRLRSTGCARIVRARALPRPEPIGGLPVAPVVRAVADAVADLSEAGPVVTLLTEAVRGGHCEPAAVVRELHQSGLLVRPHVVAAVETLLAEGRTLAEARLYEMVRAHGLPEPLWNVDLRLPGGPGLGAVDAYWPEQAVAVELDTRAPHPGVHSRTESQAGPDDEEARWSATARKREHLERLGITVVHLTPAKLRESPEQQATVVRTALTAAEDRDPAAYVTVLPR</sequence>
<dbReference type="Proteomes" id="UP001501371">
    <property type="component" value="Unassembled WGS sequence"/>
</dbReference>
<protein>
    <recommendedName>
        <fullName evidence="4">Transcriptional regulator, AbiEi antitoxin, Type IV TA system</fullName>
    </recommendedName>
</protein>
<evidence type="ECO:0000313" key="3">
    <source>
        <dbReference type="Proteomes" id="UP001501371"/>
    </source>
</evidence>
<dbReference type="RefSeq" id="WP_344277263.1">
    <property type="nucleotide sequence ID" value="NZ_BAAAKV010000030.1"/>
</dbReference>
<evidence type="ECO:0000256" key="1">
    <source>
        <dbReference type="SAM" id="MobiDB-lite"/>
    </source>
</evidence>
<dbReference type="EMBL" id="BAAAKV010000030">
    <property type="protein sequence ID" value="GAA1175339.1"/>
    <property type="molecule type" value="Genomic_DNA"/>
</dbReference>
<feature type="region of interest" description="Disordered" evidence="1">
    <location>
        <begin position="82"/>
        <end position="109"/>
    </location>
</feature>
<reference evidence="2 3" key="1">
    <citation type="journal article" date="2019" name="Int. J. Syst. Evol. Microbiol.">
        <title>The Global Catalogue of Microorganisms (GCM) 10K type strain sequencing project: providing services to taxonomists for standard genome sequencing and annotation.</title>
        <authorList>
            <consortium name="The Broad Institute Genomics Platform"/>
            <consortium name="The Broad Institute Genome Sequencing Center for Infectious Disease"/>
            <person name="Wu L."/>
            <person name="Ma J."/>
        </authorList>
    </citation>
    <scope>NUCLEOTIDE SEQUENCE [LARGE SCALE GENOMIC DNA]</scope>
    <source>
        <strain evidence="2 3">JCM 12696</strain>
    </source>
</reference>
<name>A0ABN1UY39_9ACTN</name>
<feature type="region of interest" description="Disordered" evidence="1">
    <location>
        <begin position="296"/>
        <end position="321"/>
    </location>
</feature>
<comment type="caution">
    <text evidence="2">The sequence shown here is derived from an EMBL/GenBank/DDBJ whole genome shotgun (WGS) entry which is preliminary data.</text>
</comment>
<evidence type="ECO:0000313" key="2">
    <source>
        <dbReference type="EMBL" id="GAA1175339.1"/>
    </source>
</evidence>
<keyword evidence="3" id="KW-1185">Reference proteome</keyword>
<feature type="compositionally biased region" description="Low complexity" evidence="1">
    <location>
        <begin position="91"/>
        <end position="109"/>
    </location>
</feature>
<proteinExistence type="predicted"/>
<evidence type="ECO:0008006" key="4">
    <source>
        <dbReference type="Google" id="ProtNLM"/>
    </source>
</evidence>
<accession>A0ABN1UY39</accession>
<organism evidence="2 3">
    <name type="scientific">Streptomyces hebeiensis</name>
    <dbReference type="NCBI Taxonomy" id="229486"/>
    <lineage>
        <taxon>Bacteria</taxon>
        <taxon>Bacillati</taxon>
        <taxon>Actinomycetota</taxon>
        <taxon>Actinomycetes</taxon>
        <taxon>Kitasatosporales</taxon>
        <taxon>Streptomycetaceae</taxon>
        <taxon>Streptomyces</taxon>
    </lineage>
</organism>